<evidence type="ECO:0000313" key="2">
    <source>
        <dbReference type="Proteomes" id="UP001420932"/>
    </source>
</evidence>
<sequence>MSEAFFDFPIKAFSQLTSVMNGRVGEVYYYYSFHYPKRFERVNEVLYCSCFYLMGFGGLSCDEPLWGYKWISKLYHKKEYL</sequence>
<evidence type="ECO:0000313" key="1">
    <source>
        <dbReference type="EMBL" id="KAK9164486.1"/>
    </source>
</evidence>
<keyword evidence="2" id="KW-1185">Reference proteome</keyword>
<organism evidence="1 2">
    <name type="scientific">Stephania yunnanensis</name>
    <dbReference type="NCBI Taxonomy" id="152371"/>
    <lineage>
        <taxon>Eukaryota</taxon>
        <taxon>Viridiplantae</taxon>
        <taxon>Streptophyta</taxon>
        <taxon>Embryophyta</taxon>
        <taxon>Tracheophyta</taxon>
        <taxon>Spermatophyta</taxon>
        <taxon>Magnoliopsida</taxon>
        <taxon>Ranunculales</taxon>
        <taxon>Menispermaceae</taxon>
        <taxon>Menispermoideae</taxon>
        <taxon>Cissampelideae</taxon>
        <taxon>Stephania</taxon>
    </lineage>
</organism>
<dbReference type="EMBL" id="JBBNAF010000002">
    <property type="protein sequence ID" value="KAK9164486.1"/>
    <property type="molecule type" value="Genomic_DNA"/>
</dbReference>
<dbReference type="AlphaFoldDB" id="A0AAP0Q5W4"/>
<name>A0AAP0Q5W4_9MAGN</name>
<dbReference type="Proteomes" id="UP001420932">
    <property type="component" value="Unassembled WGS sequence"/>
</dbReference>
<protein>
    <submittedName>
        <fullName evidence="1">Uncharacterized protein</fullName>
    </submittedName>
</protein>
<reference evidence="1 2" key="1">
    <citation type="submission" date="2024-01" db="EMBL/GenBank/DDBJ databases">
        <title>Genome assemblies of Stephania.</title>
        <authorList>
            <person name="Yang L."/>
        </authorList>
    </citation>
    <scope>NUCLEOTIDE SEQUENCE [LARGE SCALE GENOMIC DNA]</scope>
    <source>
        <strain evidence="1">YNDBR</strain>
        <tissue evidence="1">Leaf</tissue>
    </source>
</reference>
<gene>
    <name evidence="1" type="ORF">Syun_005388</name>
</gene>
<accession>A0AAP0Q5W4</accession>
<proteinExistence type="predicted"/>
<comment type="caution">
    <text evidence="1">The sequence shown here is derived from an EMBL/GenBank/DDBJ whole genome shotgun (WGS) entry which is preliminary data.</text>
</comment>